<name>A0A8A1LSI6_AJEC8</name>
<reference evidence="2" key="1">
    <citation type="submission" date="2021-01" db="EMBL/GenBank/DDBJ databases">
        <title>Chromosome-level genome assembly of a human fungal pathogen reveals clustering of transcriptionally co-regulated genes.</title>
        <authorList>
            <person name="Voorhies M."/>
            <person name="Cohen S."/>
            <person name="Shea T.P."/>
            <person name="Petrus S."/>
            <person name="Munoz J.F."/>
            <person name="Poplawski S."/>
            <person name="Goldman W.E."/>
            <person name="Michael T."/>
            <person name="Cuomo C.A."/>
            <person name="Sil A."/>
            <person name="Beyhan S."/>
        </authorList>
    </citation>
    <scope>NUCLEOTIDE SEQUENCE</scope>
    <source>
        <strain evidence="2">H88</strain>
    </source>
</reference>
<feature type="chain" id="PRO_5034041873" description="Secreted protein" evidence="1">
    <location>
        <begin position="23"/>
        <end position="68"/>
    </location>
</feature>
<accession>A0A8A1LSI6</accession>
<keyword evidence="1" id="KW-0732">Signal</keyword>
<evidence type="ECO:0000256" key="1">
    <source>
        <dbReference type="SAM" id="SignalP"/>
    </source>
</evidence>
<dbReference type="VEuPathDB" id="FungiDB:I7I53_02766"/>
<organism evidence="2 3">
    <name type="scientific">Ajellomyces capsulatus (strain H88)</name>
    <name type="common">Darling's disease fungus</name>
    <name type="synonym">Histoplasma capsulatum</name>
    <dbReference type="NCBI Taxonomy" id="544711"/>
    <lineage>
        <taxon>Eukaryota</taxon>
        <taxon>Fungi</taxon>
        <taxon>Dikarya</taxon>
        <taxon>Ascomycota</taxon>
        <taxon>Pezizomycotina</taxon>
        <taxon>Eurotiomycetes</taxon>
        <taxon>Eurotiomycetidae</taxon>
        <taxon>Onygenales</taxon>
        <taxon>Ajellomycetaceae</taxon>
        <taxon>Histoplasma</taxon>
    </lineage>
</organism>
<dbReference type="AlphaFoldDB" id="A0A8A1LSI6"/>
<evidence type="ECO:0000313" key="2">
    <source>
        <dbReference type="EMBL" id="QSS55012.1"/>
    </source>
</evidence>
<dbReference type="Proteomes" id="UP000663419">
    <property type="component" value="Chromosome 4"/>
</dbReference>
<dbReference type="EMBL" id="CP069105">
    <property type="protein sequence ID" value="QSS55012.1"/>
    <property type="molecule type" value="Genomic_DNA"/>
</dbReference>
<evidence type="ECO:0000313" key="3">
    <source>
        <dbReference type="Proteomes" id="UP000663419"/>
    </source>
</evidence>
<protein>
    <recommendedName>
        <fullName evidence="4">Secreted protein</fullName>
    </recommendedName>
</protein>
<sequence>MSWKSRMVRSLLVGLAPVECTGAPTHSYNYCLYMAKMRSRPAGLSMPQLMQVVGTCSMPDGSGTHHLS</sequence>
<gene>
    <name evidence="2" type="ORF">I7I53_02766</name>
</gene>
<evidence type="ECO:0008006" key="4">
    <source>
        <dbReference type="Google" id="ProtNLM"/>
    </source>
</evidence>
<proteinExistence type="predicted"/>
<feature type="signal peptide" evidence="1">
    <location>
        <begin position="1"/>
        <end position="22"/>
    </location>
</feature>